<dbReference type="Gene3D" id="2.120.10.70">
    <property type="entry name" value="Fucose-specific lectin"/>
    <property type="match status" value="1"/>
</dbReference>
<dbReference type="Proteomes" id="UP000283128">
    <property type="component" value="Unassembled WGS sequence"/>
</dbReference>
<dbReference type="EMBL" id="RZYA01000001">
    <property type="protein sequence ID" value="RVU29106.1"/>
    <property type="molecule type" value="Genomic_DNA"/>
</dbReference>
<comment type="caution">
    <text evidence="1">The sequence shown here is derived from an EMBL/GenBank/DDBJ whole genome shotgun (WGS) entry which is preliminary data.</text>
</comment>
<reference evidence="1 2" key="1">
    <citation type="submission" date="2019-01" db="EMBL/GenBank/DDBJ databases">
        <title>Genome sequences of Streptomyces and Rhizobium isolates collected from root and soil.</title>
        <authorList>
            <person name="Chhettri S."/>
            <person name="Sevigny J.L."/>
            <person name="Sen A."/>
            <person name="Ennis N."/>
            <person name="Tisa L."/>
        </authorList>
    </citation>
    <scope>NUCLEOTIDE SEQUENCE [LARGE SCALE GENOMIC DNA]</scope>
    <source>
        <strain evidence="1 2">San01</strain>
    </source>
</reference>
<evidence type="ECO:0008006" key="3">
    <source>
        <dbReference type="Google" id="ProtNLM"/>
    </source>
</evidence>
<sequence length="503" mass="52549">MVAVVVPEPEDAVPLVALETAGAEIAVVCLRAGTKEGRGALDRALGQAADRGCRALGGPRLLGTDDEGAFPALLDELREINPERLHTLDPDPAHVTIDEASGELGYDCPPGHAETAAVALAAARALQTETGEPLYVDCHRARADVRLGAASCRRYPAPVNWLVAGFDGRLSAFQPTAAGVVRWSQEELGGSAWSGPEPVEGAGLLPGLSVVRDPHGFPHLFALRRTPRADGGVDVEVVHAAQYGTGRPLTPWNSLGGPNSGDWRKGREVGFPAAAFDGAGNLFVFARNVGHSISYRCQSADGSWTPWQHLGGTRVADDLVAVSTPHGGVEVYARARDADMVVRWYQGGNGAWTEDRTPPFAARPGTLAPAPEPGSVHFRDLVTNTPSAWRPGAQAPCPLGDAEGTGALAAVRGAEMDGWAYSLLVRSGPGGVCSVGAYPDGRPGTGVWWQELGAPSYGGPAAAMSRTGRLAVATRAPGRNLLVAYRRDEAGGLVFGDWQSAGR</sequence>
<dbReference type="SUPFAM" id="SSF89372">
    <property type="entry name" value="Fucose-specific lectin"/>
    <property type="match status" value="1"/>
</dbReference>
<evidence type="ECO:0000313" key="2">
    <source>
        <dbReference type="Proteomes" id="UP000283128"/>
    </source>
</evidence>
<proteinExistence type="predicted"/>
<protein>
    <recommendedName>
        <fullName evidence="3">Fucose-specific lectin</fullName>
    </recommendedName>
</protein>
<dbReference type="InterPro" id="IPR024078">
    <property type="entry name" value="LmbE-like_dom_sf"/>
</dbReference>
<accession>A0A3S2Z4B9</accession>
<keyword evidence="2" id="KW-1185">Reference proteome</keyword>
<gene>
    <name evidence="1" type="ORF">EOT10_00905</name>
</gene>
<name>A0A3S2Z4B9_9ACTN</name>
<dbReference type="AlphaFoldDB" id="A0A3S2Z4B9"/>
<dbReference type="SUPFAM" id="SSF102588">
    <property type="entry name" value="LmbE-like"/>
    <property type="match status" value="1"/>
</dbReference>
<evidence type="ECO:0000313" key="1">
    <source>
        <dbReference type="EMBL" id="RVU29106.1"/>
    </source>
</evidence>
<dbReference type="OrthoDB" id="4307815at2"/>
<organism evidence="1 2">
    <name type="scientific">Streptomyces antnestii</name>
    <dbReference type="NCBI Taxonomy" id="2494256"/>
    <lineage>
        <taxon>Bacteria</taxon>
        <taxon>Bacillati</taxon>
        <taxon>Actinomycetota</taxon>
        <taxon>Actinomycetes</taxon>
        <taxon>Kitasatosporales</taxon>
        <taxon>Streptomycetaceae</taxon>
        <taxon>Streptomyces</taxon>
    </lineage>
</organism>